<organism evidence="3 4">
    <name type="scientific">Nonomuraea mangrovi</name>
    <dbReference type="NCBI Taxonomy" id="2316207"/>
    <lineage>
        <taxon>Bacteria</taxon>
        <taxon>Bacillati</taxon>
        <taxon>Actinomycetota</taxon>
        <taxon>Actinomycetes</taxon>
        <taxon>Streptosporangiales</taxon>
        <taxon>Streptosporangiaceae</taxon>
        <taxon>Nonomuraea</taxon>
    </lineage>
</organism>
<sequence>MGNLADDMVVKGADGRYQAELSADWDFWGPNGGYVAALGLRAVQAHSALPRLASMSTHFLSGARHGHVDIDVTTLRTSRRAESIRVSMSQEGRPVCESLVWMVATDLVGLVHDHVRRPDLPGHEQLLSIIDLVGPDMEPPMPIFRNIEWKPFAWQHPGVPDPAAAEARWSAWWRFLPQATFDDAFVDAARAVILLDLNTWAAGSKGRPYEISYLAPTIDLSIQFHQAQPDSEWLLVDGMADIADEGLVSGQSRLWSSDGTLIASAFSTLLCREIRS</sequence>
<proteinExistence type="predicted"/>
<dbReference type="Gene3D" id="2.40.160.210">
    <property type="entry name" value="Acyl-CoA thioesterase, double hotdog domain"/>
    <property type="match status" value="1"/>
</dbReference>
<dbReference type="PANTHER" id="PTHR38110">
    <property type="entry name" value="CHROMOSOME 23, WHOLE GENOME SHOTGUN SEQUENCE"/>
    <property type="match status" value="1"/>
</dbReference>
<dbReference type="InterPro" id="IPR052389">
    <property type="entry name" value="Sec_Metab_Biosynth-Assoc"/>
</dbReference>
<dbReference type="Proteomes" id="UP001597368">
    <property type="component" value="Unassembled WGS sequence"/>
</dbReference>
<dbReference type="SUPFAM" id="SSF54637">
    <property type="entry name" value="Thioesterase/thiol ester dehydrase-isomerase"/>
    <property type="match status" value="2"/>
</dbReference>
<reference evidence="4" key="1">
    <citation type="journal article" date="2019" name="Int. J. Syst. Evol. Microbiol.">
        <title>The Global Catalogue of Microorganisms (GCM) 10K type strain sequencing project: providing services to taxonomists for standard genome sequencing and annotation.</title>
        <authorList>
            <consortium name="The Broad Institute Genomics Platform"/>
            <consortium name="The Broad Institute Genome Sequencing Center for Infectious Disease"/>
            <person name="Wu L."/>
            <person name="Ma J."/>
        </authorList>
    </citation>
    <scope>NUCLEOTIDE SEQUENCE [LARGE SCALE GENOMIC DNA]</scope>
    <source>
        <strain evidence="4">ICMP 6774ER</strain>
    </source>
</reference>
<keyword evidence="4" id="KW-1185">Reference proteome</keyword>
<evidence type="ECO:0000259" key="2">
    <source>
        <dbReference type="Pfam" id="PF20789"/>
    </source>
</evidence>
<accession>A0ABW4THD2</accession>
<dbReference type="EMBL" id="JBHUFV010000096">
    <property type="protein sequence ID" value="MFD1939809.1"/>
    <property type="molecule type" value="Genomic_DNA"/>
</dbReference>
<dbReference type="InterPro" id="IPR029069">
    <property type="entry name" value="HotDog_dom_sf"/>
</dbReference>
<protein>
    <submittedName>
        <fullName evidence="3">Thioesterase family protein</fullName>
    </submittedName>
</protein>
<dbReference type="Pfam" id="PF20789">
    <property type="entry name" value="4HBT_3C"/>
    <property type="match status" value="1"/>
</dbReference>
<evidence type="ECO:0000259" key="1">
    <source>
        <dbReference type="Pfam" id="PF13622"/>
    </source>
</evidence>
<feature type="domain" description="Acyl-CoA thioesterase-like C-terminal" evidence="2">
    <location>
        <begin position="141"/>
        <end position="265"/>
    </location>
</feature>
<dbReference type="InterPro" id="IPR049449">
    <property type="entry name" value="TesB_ACOT8-like_N"/>
</dbReference>
<dbReference type="InterPro" id="IPR049450">
    <property type="entry name" value="ACOT8-like_C"/>
</dbReference>
<evidence type="ECO:0000313" key="3">
    <source>
        <dbReference type="EMBL" id="MFD1939809.1"/>
    </source>
</evidence>
<dbReference type="RefSeq" id="WP_379582424.1">
    <property type="nucleotide sequence ID" value="NZ_JBHUFV010000096.1"/>
</dbReference>
<name>A0ABW4THD2_9ACTN</name>
<evidence type="ECO:0000313" key="4">
    <source>
        <dbReference type="Proteomes" id="UP001597368"/>
    </source>
</evidence>
<gene>
    <name evidence="3" type="ORF">ACFSKW_50970</name>
</gene>
<dbReference type="Pfam" id="PF13622">
    <property type="entry name" value="4HBT_3"/>
    <property type="match status" value="1"/>
</dbReference>
<feature type="domain" description="Acyl-CoA thioesterase-like N-terminal HotDog" evidence="1">
    <location>
        <begin position="22"/>
        <end position="102"/>
    </location>
</feature>
<comment type="caution">
    <text evidence="3">The sequence shown here is derived from an EMBL/GenBank/DDBJ whole genome shotgun (WGS) entry which is preliminary data.</text>
</comment>
<dbReference type="PANTHER" id="PTHR38110:SF1">
    <property type="entry name" value="THIOESTERASE DOMAIN-CONTAINING PROTEIN"/>
    <property type="match status" value="1"/>
</dbReference>
<dbReference type="InterPro" id="IPR042171">
    <property type="entry name" value="Acyl-CoA_hotdog"/>
</dbReference>